<evidence type="ECO:0000313" key="3">
    <source>
        <dbReference type="EMBL" id="MCW1932218.1"/>
    </source>
</evidence>
<accession>A0ABT3GXI6</accession>
<dbReference type="PROSITE" id="PS52050">
    <property type="entry name" value="WYL"/>
    <property type="match status" value="1"/>
</dbReference>
<dbReference type="Pfam" id="PF08279">
    <property type="entry name" value="HTH_11"/>
    <property type="match status" value="1"/>
</dbReference>
<dbReference type="InterPro" id="IPR036388">
    <property type="entry name" value="WH-like_DNA-bd_sf"/>
</dbReference>
<protein>
    <submittedName>
        <fullName evidence="3">YafY family transcriptional regulator</fullName>
    </submittedName>
</protein>
<dbReference type="InterPro" id="IPR036390">
    <property type="entry name" value="WH_DNA-bd_sf"/>
</dbReference>
<dbReference type="InterPro" id="IPR013196">
    <property type="entry name" value="HTH_11"/>
</dbReference>
<reference evidence="3 4" key="1">
    <citation type="submission" date="2022-10" db="EMBL/GenBank/DDBJ databases">
        <title>Pararhodobacter sp. nov., isolated from marine algae.</title>
        <authorList>
            <person name="Choi B.J."/>
            <person name="Kim J.M."/>
            <person name="Lee J.K."/>
            <person name="Choi D.G."/>
            <person name="Jeon C.O."/>
        </authorList>
    </citation>
    <scope>NUCLEOTIDE SEQUENCE [LARGE SCALE GENOMIC DNA]</scope>
    <source>
        <strain evidence="3 4">ZQ420</strain>
    </source>
</reference>
<dbReference type="EMBL" id="JAPDFL010000001">
    <property type="protein sequence ID" value="MCW1932218.1"/>
    <property type="molecule type" value="Genomic_DNA"/>
</dbReference>
<organism evidence="3 4">
    <name type="scientific">Pararhodobacter zhoushanensis</name>
    <dbReference type="NCBI Taxonomy" id="2479545"/>
    <lineage>
        <taxon>Bacteria</taxon>
        <taxon>Pseudomonadati</taxon>
        <taxon>Pseudomonadota</taxon>
        <taxon>Alphaproteobacteria</taxon>
        <taxon>Rhodobacterales</taxon>
        <taxon>Paracoccaceae</taxon>
        <taxon>Pararhodobacter</taxon>
    </lineage>
</organism>
<dbReference type="PANTHER" id="PTHR34580:SF3">
    <property type="entry name" value="PROTEIN PAFB"/>
    <property type="match status" value="1"/>
</dbReference>
<dbReference type="InterPro" id="IPR026881">
    <property type="entry name" value="WYL_dom"/>
</dbReference>
<dbReference type="Pfam" id="PF13280">
    <property type="entry name" value="WYL"/>
    <property type="match status" value="1"/>
</dbReference>
<dbReference type="SUPFAM" id="SSF46785">
    <property type="entry name" value="Winged helix' DNA-binding domain"/>
    <property type="match status" value="1"/>
</dbReference>
<evidence type="ECO:0000313" key="4">
    <source>
        <dbReference type="Proteomes" id="UP001208938"/>
    </source>
</evidence>
<gene>
    <name evidence="3" type="ORF">OKW52_08065</name>
</gene>
<dbReference type="Gene3D" id="1.10.10.10">
    <property type="entry name" value="Winged helix-like DNA-binding domain superfamily/Winged helix DNA-binding domain"/>
    <property type="match status" value="1"/>
</dbReference>
<keyword evidence="4" id="KW-1185">Reference proteome</keyword>
<sequence>MTTRSERLLAVLQILRRHRRPLAATRIAEETGTSLRTVYRDIDALRAQGAVIEGEAGVGYVLRPGFLLPPLMFSRDELEALVLGARLVAGRGDPALAGAASEALARIGAVLPEDLRLFVDTSPLLVPRAPSVSAPFMPALRGAIRDERKAEILYRDKADTQSQRVIWPFAMGFFDTTQVIVAWCELRQSVRHFRNDRIAACTVSDQRYPVRRLRLLRDWRDAEKVRLAGDADMV</sequence>
<proteinExistence type="predicted"/>
<dbReference type="RefSeq" id="WP_264505242.1">
    <property type="nucleotide sequence ID" value="NZ_JAPDFL010000001.1"/>
</dbReference>
<dbReference type="Proteomes" id="UP001208938">
    <property type="component" value="Unassembled WGS sequence"/>
</dbReference>
<evidence type="ECO:0000259" key="2">
    <source>
        <dbReference type="Pfam" id="PF13280"/>
    </source>
</evidence>
<dbReference type="InterPro" id="IPR051534">
    <property type="entry name" value="CBASS_pafABC_assoc_protein"/>
</dbReference>
<name>A0ABT3GXI6_9RHOB</name>
<evidence type="ECO:0000259" key="1">
    <source>
        <dbReference type="Pfam" id="PF08279"/>
    </source>
</evidence>
<feature type="domain" description="Helix-turn-helix type 11" evidence="1">
    <location>
        <begin position="7"/>
        <end position="60"/>
    </location>
</feature>
<dbReference type="PANTHER" id="PTHR34580">
    <property type="match status" value="1"/>
</dbReference>
<comment type="caution">
    <text evidence="3">The sequence shown here is derived from an EMBL/GenBank/DDBJ whole genome shotgun (WGS) entry which is preliminary data.</text>
</comment>
<feature type="domain" description="WYL" evidence="2">
    <location>
        <begin position="137"/>
        <end position="203"/>
    </location>
</feature>